<reference evidence="1 2" key="1">
    <citation type="submission" date="2017-03" db="EMBL/GenBank/DDBJ databases">
        <title>Genome Survey of Euroglyphus maynei.</title>
        <authorList>
            <person name="Arlian L.G."/>
            <person name="Morgan M.S."/>
            <person name="Rider S.D."/>
        </authorList>
    </citation>
    <scope>NUCLEOTIDE SEQUENCE [LARGE SCALE GENOMIC DNA]</scope>
    <source>
        <strain evidence="1">Arlian Lab</strain>
        <tissue evidence="1">Whole body</tissue>
    </source>
</reference>
<accession>A0A1Y3BHH3</accession>
<evidence type="ECO:0000313" key="2">
    <source>
        <dbReference type="Proteomes" id="UP000194236"/>
    </source>
</evidence>
<name>A0A1Y3BHH3_EURMA</name>
<sequence>MAQIMKHIAGNFDLTLLMGSIEPIRQNIFNVQLDFVTGEHSFLGKTLYCVKFTSFITVN</sequence>
<dbReference type="AlphaFoldDB" id="A0A1Y3BHH3"/>
<protein>
    <submittedName>
        <fullName evidence="1">Uncharacterized protein</fullName>
    </submittedName>
</protein>
<gene>
    <name evidence="1" type="ORF">BLA29_012662</name>
</gene>
<organism evidence="1 2">
    <name type="scientific">Euroglyphus maynei</name>
    <name type="common">Mayne's house dust mite</name>
    <dbReference type="NCBI Taxonomy" id="6958"/>
    <lineage>
        <taxon>Eukaryota</taxon>
        <taxon>Metazoa</taxon>
        <taxon>Ecdysozoa</taxon>
        <taxon>Arthropoda</taxon>
        <taxon>Chelicerata</taxon>
        <taxon>Arachnida</taxon>
        <taxon>Acari</taxon>
        <taxon>Acariformes</taxon>
        <taxon>Sarcoptiformes</taxon>
        <taxon>Astigmata</taxon>
        <taxon>Psoroptidia</taxon>
        <taxon>Analgoidea</taxon>
        <taxon>Pyroglyphidae</taxon>
        <taxon>Pyroglyphinae</taxon>
        <taxon>Euroglyphus</taxon>
    </lineage>
</organism>
<proteinExistence type="predicted"/>
<dbReference type="EMBL" id="MUJZ01018376">
    <property type="protein sequence ID" value="OTF80399.1"/>
    <property type="molecule type" value="Genomic_DNA"/>
</dbReference>
<keyword evidence="2" id="KW-1185">Reference proteome</keyword>
<evidence type="ECO:0000313" key="1">
    <source>
        <dbReference type="EMBL" id="OTF80399.1"/>
    </source>
</evidence>
<comment type="caution">
    <text evidence="1">The sequence shown here is derived from an EMBL/GenBank/DDBJ whole genome shotgun (WGS) entry which is preliminary data.</text>
</comment>
<dbReference type="Proteomes" id="UP000194236">
    <property type="component" value="Unassembled WGS sequence"/>
</dbReference>